<dbReference type="Pfam" id="PF01546">
    <property type="entry name" value="Peptidase_M20"/>
    <property type="match status" value="1"/>
</dbReference>
<dbReference type="Proteomes" id="UP000199182">
    <property type="component" value="Unassembled WGS sequence"/>
</dbReference>
<comment type="similarity">
    <text evidence="1">Belongs to the peptidase M20A family.</text>
</comment>
<evidence type="ECO:0000256" key="3">
    <source>
        <dbReference type="ARBA" id="ARBA00022723"/>
    </source>
</evidence>
<evidence type="ECO:0000256" key="1">
    <source>
        <dbReference type="ARBA" id="ARBA00006247"/>
    </source>
</evidence>
<dbReference type="GO" id="GO:0004180">
    <property type="term" value="F:carboxypeptidase activity"/>
    <property type="evidence" value="ECO:0007669"/>
    <property type="project" value="UniProtKB-KW"/>
</dbReference>
<sequence>MDYSRAVESLAKMITFKTVSVRNNPEANKTEFAAFRNYLRQRYPNVFAHSTYEEIGNSGLLFTIKGGGGSAPSVLMAHYDVVEEGGTWQKPPFDGVIKDDVLWGRGTLDTKVTLCGILEAAEQLLGQGFTPKSDLYLAFSGDEEIMGPSAPAIVDVLEQRGIRPSLVVDEGGAIVSNMFPGVKQQCAVIGIAEKGSADFMLTATSKSGHASAPPKVTAVGAVAKAVCRVEAHPFKQRLIPPVRSMLSYLGSRSENGAVRLLFTNLWLTAPLVKLICRISGGELAAMTRTTCAFTMASGSKQANVLPKTASATANFRILQGDTVESTIRRIQKLAGEEITVTKVYASEPSKISLMDSRYDLLAETIRESWPDTLVTPYLMMACSDSRHFCRISDHVYRFTPLHLSKEARGLIHSENERISITMIDECEAFYSRLIQRL</sequence>
<dbReference type="InterPro" id="IPR036264">
    <property type="entry name" value="Bact_exopeptidase_dim_dom"/>
</dbReference>
<organism evidence="7 8">
    <name type="scientific">Acetanaerobacterium elongatum</name>
    <dbReference type="NCBI Taxonomy" id="258515"/>
    <lineage>
        <taxon>Bacteria</taxon>
        <taxon>Bacillati</taxon>
        <taxon>Bacillota</taxon>
        <taxon>Clostridia</taxon>
        <taxon>Eubacteriales</taxon>
        <taxon>Oscillospiraceae</taxon>
        <taxon>Acetanaerobacterium</taxon>
    </lineage>
</organism>
<evidence type="ECO:0000313" key="7">
    <source>
        <dbReference type="EMBL" id="SDN75457.1"/>
    </source>
</evidence>
<dbReference type="PANTHER" id="PTHR45962:SF1">
    <property type="entry name" value="N-FATTY-ACYL-AMINO ACID SYNTHASE_HYDROLASE PM20D1"/>
    <property type="match status" value="1"/>
</dbReference>
<keyword evidence="2" id="KW-0645">Protease</keyword>
<proteinExistence type="inferred from homology"/>
<dbReference type="GO" id="GO:0006508">
    <property type="term" value="P:proteolysis"/>
    <property type="evidence" value="ECO:0007669"/>
    <property type="project" value="UniProtKB-KW"/>
</dbReference>
<dbReference type="SUPFAM" id="SSF55031">
    <property type="entry name" value="Bacterial exopeptidase dimerisation domain"/>
    <property type="match status" value="1"/>
</dbReference>
<evidence type="ECO:0000256" key="5">
    <source>
        <dbReference type="ARBA" id="ARBA00022833"/>
    </source>
</evidence>
<evidence type="ECO:0000256" key="2">
    <source>
        <dbReference type="ARBA" id="ARBA00022670"/>
    </source>
</evidence>
<dbReference type="RefSeq" id="WP_092641971.1">
    <property type="nucleotide sequence ID" value="NZ_FNID01000031.1"/>
</dbReference>
<accession>A0A1H0DYX6</accession>
<dbReference type="SUPFAM" id="SSF53187">
    <property type="entry name" value="Zn-dependent exopeptidases"/>
    <property type="match status" value="1"/>
</dbReference>
<evidence type="ECO:0000313" key="8">
    <source>
        <dbReference type="Proteomes" id="UP000199182"/>
    </source>
</evidence>
<dbReference type="Gene3D" id="3.40.630.10">
    <property type="entry name" value="Zn peptidases"/>
    <property type="match status" value="1"/>
</dbReference>
<protein>
    <submittedName>
        <fullName evidence="7">Carboxypeptidase PM20D1</fullName>
    </submittedName>
</protein>
<name>A0A1H0DYX6_9FIRM</name>
<keyword evidence="5" id="KW-0862">Zinc</keyword>
<dbReference type="InterPro" id="IPR047177">
    <property type="entry name" value="Pept_M20A"/>
</dbReference>
<keyword evidence="7" id="KW-0121">Carboxypeptidase</keyword>
<dbReference type="PANTHER" id="PTHR45962">
    <property type="entry name" value="N-FATTY-ACYL-AMINO ACID SYNTHASE/HYDROLASE PM20D1"/>
    <property type="match status" value="1"/>
</dbReference>
<evidence type="ECO:0000256" key="4">
    <source>
        <dbReference type="ARBA" id="ARBA00022801"/>
    </source>
</evidence>
<dbReference type="GO" id="GO:0046872">
    <property type="term" value="F:metal ion binding"/>
    <property type="evidence" value="ECO:0007669"/>
    <property type="project" value="UniProtKB-KW"/>
</dbReference>
<dbReference type="AlphaFoldDB" id="A0A1H0DYX6"/>
<dbReference type="EMBL" id="FNID01000031">
    <property type="protein sequence ID" value="SDN75457.1"/>
    <property type="molecule type" value="Genomic_DNA"/>
</dbReference>
<dbReference type="InterPro" id="IPR002933">
    <property type="entry name" value="Peptidase_M20"/>
</dbReference>
<dbReference type="Gene3D" id="1.10.150.900">
    <property type="match status" value="1"/>
</dbReference>
<keyword evidence="3" id="KW-0479">Metal-binding</keyword>
<reference evidence="7 8" key="1">
    <citation type="submission" date="2016-10" db="EMBL/GenBank/DDBJ databases">
        <authorList>
            <person name="de Groot N.N."/>
        </authorList>
    </citation>
    <scope>NUCLEOTIDE SEQUENCE [LARGE SCALE GENOMIC DNA]</scope>
    <source>
        <strain evidence="7 8">CGMCC 1.5012</strain>
    </source>
</reference>
<dbReference type="Gene3D" id="3.30.70.360">
    <property type="match status" value="1"/>
</dbReference>
<dbReference type="OrthoDB" id="9792335at2"/>
<keyword evidence="8" id="KW-1185">Reference proteome</keyword>
<dbReference type="STRING" id="258515.SAMN05192585_1318"/>
<evidence type="ECO:0000259" key="6">
    <source>
        <dbReference type="Pfam" id="PF07687"/>
    </source>
</evidence>
<dbReference type="Pfam" id="PF07687">
    <property type="entry name" value="M20_dimer"/>
    <property type="match status" value="1"/>
</dbReference>
<feature type="domain" description="Peptidase M20 dimerisation" evidence="6">
    <location>
        <begin position="191"/>
        <end position="337"/>
    </location>
</feature>
<keyword evidence="4" id="KW-0378">Hydrolase</keyword>
<dbReference type="InterPro" id="IPR011650">
    <property type="entry name" value="Peptidase_M20_dimer"/>
</dbReference>
<gene>
    <name evidence="7" type="ORF">SAMN05192585_1318</name>
</gene>